<feature type="region of interest" description="Disordered" evidence="1">
    <location>
        <begin position="75"/>
        <end position="103"/>
    </location>
</feature>
<protein>
    <submittedName>
        <fullName evidence="2">Uncharacterized protein</fullName>
    </submittedName>
</protein>
<sequence length="289" mass="32522">MVGKLRLASHMRLFGPLTSGLDIVVYLIVEFFSEVCSSLPQASLEWRVPELLCGPQENNGGKVIPDRAGRDLRHKADMGTQSGPCNLREGHGERPKKERSGLGIGPATQLANCECNGTVPDRYYKCYSSEHMNVPKPTPEQRPSLFNSMKAERSEEATEEKFEELTQLVTEWKPMLIYHSENSSALKNYAKSTLPDIAAIISDSSYDCRQSKLTTFWKKNTVLDAIKNSHDLWEKVKLLTLTEVWKKLISTLVDDFYGFKTSVEEVLSADVVEIAKELKLYMEPENAAT</sequence>
<keyword evidence="3" id="KW-1185">Reference proteome</keyword>
<proteinExistence type="predicted"/>
<dbReference type="AlphaFoldDB" id="A0AA40HIR3"/>
<evidence type="ECO:0000313" key="2">
    <source>
        <dbReference type="EMBL" id="KAK1331931.1"/>
    </source>
</evidence>
<feature type="compositionally biased region" description="Basic and acidic residues" evidence="1">
    <location>
        <begin position="88"/>
        <end position="100"/>
    </location>
</feature>
<dbReference type="Proteomes" id="UP001177744">
    <property type="component" value="Unassembled WGS sequence"/>
</dbReference>
<gene>
    <name evidence="2" type="ORF">QTO34_007608</name>
</gene>
<name>A0AA40HIR3_CNENI</name>
<dbReference type="EMBL" id="JAULJE010000019">
    <property type="protein sequence ID" value="KAK1331931.1"/>
    <property type="molecule type" value="Genomic_DNA"/>
</dbReference>
<comment type="caution">
    <text evidence="2">The sequence shown here is derived from an EMBL/GenBank/DDBJ whole genome shotgun (WGS) entry which is preliminary data.</text>
</comment>
<evidence type="ECO:0000256" key="1">
    <source>
        <dbReference type="SAM" id="MobiDB-lite"/>
    </source>
</evidence>
<accession>A0AA40HIR3</accession>
<reference evidence="2" key="1">
    <citation type="submission" date="2023-06" db="EMBL/GenBank/DDBJ databases">
        <title>Reference genome for the Northern bat (Eptesicus nilssonii), a most northern bat species.</title>
        <authorList>
            <person name="Laine V.N."/>
            <person name="Pulliainen A.T."/>
            <person name="Lilley T.M."/>
        </authorList>
    </citation>
    <scope>NUCLEOTIDE SEQUENCE</scope>
    <source>
        <strain evidence="2">BLF_Eptnil</strain>
        <tissue evidence="2">Kidney</tissue>
    </source>
</reference>
<evidence type="ECO:0000313" key="3">
    <source>
        <dbReference type="Proteomes" id="UP001177744"/>
    </source>
</evidence>
<organism evidence="2 3">
    <name type="scientific">Cnephaeus nilssonii</name>
    <name type="common">Northern bat</name>
    <name type="synonym">Eptesicus nilssonii</name>
    <dbReference type="NCBI Taxonomy" id="3371016"/>
    <lineage>
        <taxon>Eukaryota</taxon>
        <taxon>Metazoa</taxon>
        <taxon>Chordata</taxon>
        <taxon>Craniata</taxon>
        <taxon>Vertebrata</taxon>
        <taxon>Euteleostomi</taxon>
        <taxon>Mammalia</taxon>
        <taxon>Eutheria</taxon>
        <taxon>Laurasiatheria</taxon>
        <taxon>Chiroptera</taxon>
        <taxon>Yangochiroptera</taxon>
        <taxon>Vespertilionidae</taxon>
        <taxon>Cnephaeus</taxon>
    </lineage>
</organism>